<dbReference type="InterPro" id="IPR043129">
    <property type="entry name" value="ATPase_NBD"/>
</dbReference>
<dbReference type="Proteomes" id="UP000835052">
    <property type="component" value="Unassembled WGS sequence"/>
</dbReference>
<evidence type="ECO:0000256" key="1">
    <source>
        <dbReference type="RuleBase" id="RU000487"/>
    </source>
</evidence>
<feature type="region of interest" description="Disordered" evidence="2">
    <location>
        <begin position="1"/>
        <end position="22"/>
    </location>
</feature>
<dbReference type="CDD" id="cd10169">
    <property type="entry name" value="ASKHA_NBD_actin-like"/>
    <property type="match status" value="1"/>
</dbReference>
<dbReference type="Pfam" id="PF00022">
    <property type="entry name" value="Actin"/>
    <property type="match status" value="1"/>
</dbReference>
<evidence type="ECO:0000313" key="3">
    <source>
        <dbReference type="EMBL" id="CAD6199775.1"/>
    </source>
</evidence>
<dbReference type="OrthoDB" id="337660at2759"/>
<name>A0A8S1HWI4_9PELO</name>
<evidence type="ECO:0000313" key="4">
    <source>
        <dbReference type="Proteomes" id="UP000835052"/>
    </source>
</evidence>
<accession>A0A8S1HWI4</accession>
<sequence length="549" mass="61767">MPELDDYSAANGGTEINGRSDSLKAEEANALREWNPTKLLRALYEVSYEPRVETKRNRFINIEGHVEVPSDETNNAEELEREWRQEYVRTKEGRLQIFATHYAGEAPVREIILSGADVDANREERTFNIHGGREHIKYFIRVPSNVFDKWRQALLSHCASSQIDAYVKPFPGAFRHLTERVLILELGSCSIRAGVLTTEPSLPQVFFPAIAIRKENGEIVVGEDAYLPEIRHQGDFVKPIEAHDPSVERYTIDKEVLKACIGKVVKDLKIDPKIYLLSIPHNIPTALIGELLGICLNEVKFQAAAITRHPSLILYAYDVTTGVVIDIGDRLHIVPVIDGYVVESAICSIPYGATQVRESLRTSLIANNKGLYGFQSPVEKLILRYVLEQTSYVPEDYAREEKNESRHVKVSLDDFDPTPGMQTKFDIDTSRFMCTEGLFRPKKWGIDAKGLHQLIHEAVLQSPIDSRRTLYRNIYLAGGASLMPGLAEKLEQELSTIVPNTIHTQVNISPWRYNAAYLGAQIVASASTFSDSCVTSEQLPKFLAQLQSF</sequence>
<comment type="caution">
    <text evidence="3">The sequence shown here is derived from an EMBL/GenBank/DDBJ whole genome shotgun (WGS) entry which is preliminary data.</text>
</comment>
<evidence type="ECO:0000256" key="2">
    <source>
        <dbReference type="SAM" id="MobiDB-lite"/>
    </source>
</evidence>
<dbReference type="EMBL" id="CAJGYM010000202">
    <property type="protein sequence ID" value="CAD6199775.1"/>
    <property type="molecule type" value="Genomic_DNA"/>
</dbReference>
<proteinExistence type="inferred from homology"/>
<dbReference type="AlphaFoldDB" id="A0A8S1HWI4"/>
<dbReference type="Gene3D" id="3.90.640.10">
    <property type="entry name" value="Actin, Chain A, domain 4"/>
    <property type="match status" value="1"/>
</dbReference>
<dbReference type="PANTHER" id="PTHR11937">
    <property type="entry name" value="ACTIN"/>
    <property type="match status" value="1"/>
</dbReference>
<comment type="similarity">
    <text evidence="1">Belongs to the actin family.</text>
</comment>
<keyword evidence="4" id="KW-1185">Reference proteome</keyword>
<protein>
    <submittedName>
        <fullName evidence="3">Uncharacterized protein</fullName>
    </submittedName>
</protein>
<dbReference type="InterPro" id="IPR004000">
    <property type="entry name" value="Actin"/>
</dbReference>
<organism evidence="3 4">
    <name type="scientific">Caenorhabditis auriculariae</name>
    <dbReference type="NCBI Taxonomy" id="2777116"/>
    <lineage>
        <taxon>Eukaryota</taxon>
        <taxon>Metazoa</taxon>
        <taxon>Ecdysozoa</taxon>
        <taxon>Nematoda</taxon>
        <taxon>Chromadorea</taxon>
        <taxon>Rhabditida</taxon>
        <taxon>Rhabditina</taxon>
        <taxon>Rhabditomorpha</taxon>
        <taxon>Rhabditoidea</taxon>
        <taxon>Rhabditidae</taxon>
        <taxon>Peloderinae</taxon>
        <taxon>Caenorhabditis</taxon>
    </lineage>
</organism>
<reference evidence="3" key="1">
    <citation type="submission" date="2020-10" db="EMBL/GenBank/DDBJ databases">
        <authorList>
            <person name="Kikuchi T."/>
        </authorList>
    </citation>
    <scope>NUCLEOTIDE SEQUENCE</scope>
    <source>
        <strain evidence="3">NKZ352</strain>
    </source>
</reference>
<dbReference type="Gene3D" id="3.30.420.40">
    <property type="match status" value="2"/>
</dbReference>
<dbReference type="SMART" id="SM00268">
    <property type="entry name" value="ACTIN"/>
    <property type="match status" value="1"/>
</dbReference>
<gene>
    <name evidence="3" type="ORF">CAUJ_LOCUS15674</name>
</gene>
<dbReference type="SUPFAM" id="SSF53067">
    <property type="entry name" value="Actin-like ATPase domain"/>
    <property type="match status" value="2"/>
</dbReference>